<proteinExistence type="inferred from homology"/>
<dbReference type="Pfam" id="PF00293">
    <property type="entry name" value="NUDIX"/>
    <property type="match status" value="1"/>
</dbReference>
<dbReference type="InterPro" id="IPR020476">
    <property type="entry name" value="Nudix_hydrolase"/>
</dbReference>
<dbReference type="AlphaFoldDB" id="A0A2I0QR68"/>
<evidence type="ECO:0000256" key="3">
    <source>
        <dbReference type="RuleBase" id="RU003476"/>
    </source>
</evidence>
<dbReference type="InterPro" id="IPR015797">
    <property type="entry name" value="NUDIX_hydrolase-like_dom_sf"/>
</dbReference>
<name>A0A2I0QR68_9BACI</name>
<dbReference type="PROSITE" id="PS00893">
    <property type="entry name" value="NUDIX_BOX"/>
    <property type="match status" value="1"/>
</dbReference>
<dbReference type="PRINTS" id="PR00502">
    <property type="entry name" value="NUDIXFAMILY"/>
</dbReference>
<dbReference type="PANTHER" id="PTHR43046:SF15">
    <property type="entry name" value="MUTT_NUDIX FAMILY PROTEIN"/>
    <property type="match status" value="1"/>
</dbReference>
<dbReference type="RefSeq" id="WP_101332573.1">
    <property type="nucleotide sequence ID" value="NZ_PJNH01000004.1"/>
</dbReference>
<evidence type="ECO:0000256" key="1">
    <source>
        <dbReference type="ARBA" id="ARBA00001946"/>
    </source>
</evidence>
<reference evidence="5 6" key="1">
    <citation type="submission" date="2017-06" db="EMBL/GenBank/DDBJ databases">
        <title>the draft geome sequence of Illustriluteabacillus marina B3227.</title>
        <authorList>
            <person name="He R.-H."/>
            <person name="Du Z.-J."/>
        </authorList>
    </citation>
    <scope>NUCLEOTIDE SEQUENCE [LARGE SCALE GENOMIC DNA]</scope>
    <source>
        <strain evidence="5 6">B3227</strain>
    </source>
</reference>
<organism evidence="5 6">
    <name type="scientific">Halalkalibacillus sediminis</name>
    <dbReference type="NCBI Taxonomy" id="2018042"/>
    <lineage>
        <taxon>Bacteria</taxon>
        <taxon>Bacillati</taxon>
        <taxon>Bacillota</taxon>
        <taxon>Bacilli</taxon>
        <taxon>Bacillales</taxon>
        <taxon>Bacillaceae</taxon>
        <taxon>Halalkalibacillus</taxon>
    </lineage>
</organism>
<accession>A0A2I0QR68</accession>
<dbReference type="Proteomes" id="UP000243524">
    <property type="component" value="Unassembled WGS sequence"/>
</dbReference>
<dbReference type="GO" id="GO:0016787">
    <property type="term" value="F:hydrolase activity"/>
    <property type="evidence" value="ECO:0007669"/>
    <property type="project" value="UniProtKB-KW"/>
</dbReference>
<comment type="similarity">
    <text evidence="3">Belongs to the Nudix hydrolase family.</text>
</comment>
<dbReference type="InterPro" id="IPR000086">
    <property type="entry name" value="NUDIX_hydrolase_dom"/>
</dbReference>
<keyword evidence="2 3" id="KW-0378">Hydrolase</keyword>
<sequence>MKTIFNQTIGIQEIDPQLKLNVREAVRAVVRFEEKLLLVYSNQGDYRFPGGGLEEGETYTEAVIREIAEETGYQGGIVLEKIGLITENMKDSFEDHAIFQMNSHVYLCEISGETAEQKLDGYELEQEYEPFWRSPEYALKINQETLKQNPSHRWILRENYILSEMVKREVRSG</sequence>
<dbReference type="PROSITE" id="PS51462">
    <property type="entry name" value="NUDIX"/>
    <property type="match status" value="1"/>
</dbReference>
<comment type="cofactor">
    <cofactor evidence="1">
        <name>Mg(2+)</name>
        <dbReference type="ChEBI" id="CHEBI:18420"/>
    </cofactor>
</comment>
<evidence type="ECO:0000256" key="2">
    <source>
        <dbReference type="ARBA" id="ARBA00022801"/>
    </source>
</evidence>
<dbReference type="Gene3D" id="3.90.79.10">
    <property type="entry name" value="Nucleoside Triphosphate Pyrophosphohydrolase"/>
    <property type="match status" value="1"/>
</dbReference>
<evidence type="ECO:0000313" key="5">
    <source>
        <dbReference type="EMBL" id="PKR76823.1"/>
    </source>
</evidence>
<feature type="domain" description="Nudix hydrolase" evidence="4">
    <location>
        <begin position="21"/>
        <end position="156"/>
    </location>
</feature>
<evidence type="ECO:0000313" key="6">
    <source>
        <dbReference type="Proteomes" id="UP000243524"/>
    </source>
</evidence>
<keyword evidence="6" id="KW-1185">Reference proteome</keyword>
<dbReference type="EMBL" id="PJNH01000004">
    <property type="protein sequence ID" value="PKR76823.1"/>
    <property type="molecule type" value="Genomic_DNA"/>
</dbReference>
<dbReference type="InterPro" id="IPR020084">
    <property type="entry name" value="NUDIX_hydrolase_CS"/>
</dbReference>
<protein>
    <submittedName>
        <fullName evidence="5">NUDIX hydrolase</fullName>
    </submittedName>
</protein>
<dbReference type="OrthoDB" id="511483at2"/>
<evidence type="ECO:0000259" key="4">
    <source>
        <dbReference type="PROSITE" id="PS51462"/>
    </source>
</evidence>
<dbReference type="SUPFAM" id="SSF55811">
    <property type="entry name" value="Nudix"/>
    <property type="match status" value="1"/>
</dbReference>
<dbReference type="CDD" id="cd02883">
    <property type="entry name" value="NUDIX_Hydrolase"/>
    <property type="match status" value="1"/>
</dbReference>
<comment type="caution">
    <text evidence="5">The sequence shown here is derived from an EMBL/GenBank/DDBJ whole genome shotgun (WGS) entry which is preliminary data.</text>
</comment>
<dbReference type="PANTHER" id="PTHR43046">
    <property type="entry name" value="GDP-MANNOSE MANNOSYL HYDROLASE"/>
    <property type="match status" value="1"/>
</dbReference>
<gene>
    <name evidence="5" type="ORF">CEY16_13485</name>
</gene>